<dbReference type="Proteomes" id="UP000218811">
    <property type="component" value="Unassembled WGS sequence"/>
</dbReference>
<name>A0A2H3J921_WOLCO</name>
<proteinExistence type="predicted"/>
<reference evidence="1 2" key="1">
    <citation type="journal article" date="2012" name="Science">
        <title>The Paleozoic origin of enzymatic lignin decomposition reconstructed from 31 fungal genomes.</title>
        <authorList>
            <person name="Floudas D."/>
            <person name="Binder M."/>
            <person name="Riley R."/>
            <person name="Barry K."/>
            <person name="Blanchette R.A."/>
            <person name="Henrissat B."/>
            <person name="Martinez A.T."/>
            <person name="Otillar R."/>
            <person name="Spatafora J.W."/>
            <person name="Yadav J.S."/>
            <person name="Aerts A."/>
            <person name="Benoit I."/>
            <person name="Boyd A."/>
            <person name="Carlson A."/>
            <person name="Copeland A."/>
            <person name="Coutinho P.M."/>
            <person name="de Vries R.P."/>
            <person name="Ferreira P."/>
            <person name="Findley K."/>
            <person name="Foster B."/>
            <person name="Gaskell J."/>
            <person name="Glotzer D."/>
            <person name="Gorecki P."/>
            <person name="Heitman J."/>
            <person name="Hesse C."/>
            <person name="Hori C."/>
            <person name="Igarashi K."/>
            <person name="Jurgens J.A."/>
            <person name="Kallen N."/>
            <person name="Kersten P."/>
            <person name="Kohler A."/>
            <person name="Kuees U."/>
            <person name="Kumar T.K.A."/>
            <person name="Kuo A."/>
            <person name="LaButti K."/>
            <person name="Larrondo L.F."/>
            <person name="Lindquist E."/>
            <person name="Ling A."/>
            <person name="Lombard V."/>
            <person name="Lucas S."/>
            <person name="Lundell T."/>
            <person name="Martin R."/>
            <person name="McLaughlin D.J."/>
            <person name="Morgenstern I."/>
            <person name="Morin E."/>
            <person name="Murat C."/>
            <person name="Nagy L.G."/>
            <person name="Nolan M."/>
            <person name="Ohm R.A."/>
            <person name="Patyshakuliyeva A."/>
            <person name="Rokas A."/>
            <person name="Ruiz-Duenas F.J."/>
            <person name="Sabat G."/>
            <person name="Salamov A."/>
            <person name="Samejima M."/>
            <person name="Schmutz J."/>
            <person name="Slot J.C."/>
            <person name="St John F."/>
            <person name="Stenlid J."/>
            <person name="Sun H."/>
            <person name="Sun S."/>
            <person name="Syed K."/>
            <person name="Tsang A."/>
            <person name="Wiebenga A."/>
            <person name="Young D."/>
            <person name="Pisabarro A."/>
            <person name="Eastwood D.C."/>
            <person name="Martin F."/>
            <person name="Cullen D."/>
            <person name="Grigoriev I.V."/>
            <person name="Hibbett D.S."/>
        </authorList>
    </citation>
    <scope>NUCLEOTIDE SEQUENCE [LARGE SCALE GENOMIC DNA]</scope>
    <source>
        <strain evidence="1 2">MD-104</strain>
    </source>
</reference>
<dbReference type="OMA" id="PVEREYT"/>
<keyword evidence="2" id="KW-1185">Reference proteome</keyword>
<evidence type="ECO:0000313" key="2">
    <source>
        <dbReference type="Proteomes" id="UP000218811"/>
    </source>
</evidence>
<accession>A0A2H3J921</accession>
<sequence>MADVANLFVKLRCAQHRSKYQMHAECSSGEGPLTHKCLLGDGAVSLRRVPLAQETTFVCRDGVDVVKLLRLVRATMFEDAQSIGADVLVDEQWSCRICGPRQDGRTFKVYIRYSASAARSGRRDPQKPVALEGAHGVPGLMTVLDRLD</sequence>
<gene>
    <name evidence="1" type="ORF">WOLCODRAFT_80056</name>
</gene>
<evidence type="ECO:0000313" key="1">
    <source>
        <dbReference type="EMBL" id="PCH35249.1"/>
    </source>
</evidence>
<dbReference type="AlphaFoldDB" id="A0A2H3J921"/>
<protein>
    <submittedName>
        <fullName evidence="1">Uncharacterized protein</fullName>
    </submittedName>
</protein>
<dbReference type="OrthoDB" id="3261081at2759"/>
<dbReference type="EMBL" id="KB467843">
    <property type="protein sequence ID" value="PCH35249.1"/>
    <property type="molecule type" value="Genomic_DNA"/>
</dbReference>
<organism evidence="1 2">
    <name type="scientific">Wolfiporia cocos (strain MD-104)</name>
    <name type="common">Brown rot fungus</name>
    <dbReference type="NCBI Taxonomy" id="742152"/>
    <lineage>
        <taxon>Eukaryota</taxon>
        <taxon>Fungi</taxon>
        <taxon>Dikarya</taxon>
        <taxon>Basidiomycota</taxon>
        <taxon>Agaricomycotina</taxon>
        <taxon>Agaricomycetes</taxon>
        <taxon>Polyporales</taxon>
        <taxon>Phaeolaceae</taxon>
        <taxon>Wolfiporia</taxon>
    </lineage>
</organism>
<dbReference type="STRING" id="742152.A0A2H3J921"/>